<evidence type="ECO:0000256" key="2">
    <source>
        <dbReference type="SAM" id="Phobius"/>
    </source>
</evidence>
<proteinExistence type="predicted"/>
<evidence type="ECO:0000256" key="1">
    <source>
        <dbReference type="SAM" id="Coils"/>
    </source>
</evidence>
<protein>
    <submittedName>
        <fullName evidence="3">TPR repeat protein</fullName>
    </submittedName>
</protein>
<dbReference type="STRING" id="1121097.GCA_000428125_00212"/>
<organism evidence="3 4">
    <name type="scientific">Bacteroides graminisolvens DSM 19988 = JCM 15093</name>
    <dbReference type="NCBI Taxonomy" id="1121097"/>
    <lineage>
        <taxon>Bacteria</taxon>
        <taxon>Pseudomonadati</taxon>
        <taxon>Bacteroidota</taxon>
        <taxon>Bacteroidia</taxon>
        <taxon>Bacteroidales</taxon>
        <taxon>Bacteroidaceae</taxon>
        <taxon>Bacteroides</taxon>
    </lineage>
</organism>
<keyword evidence="4" id="KW-1185">Reference proteome</keyword>
<dbReference type="Proteomes" id="UP000027601">
    <property type="component" value="Unassembled WGS sequence"/>
</dbReference>
<evidence type="ECO:0000313" key="3">
    <source>
        <dbReference type="EMBL" id="GAK35274.1"/>
    </source>
</evidence>
<dbReference type="EMBL" id="BAJS01000001">
    <property type="protein sequence ID" value="GAK35274.1"/>
    <property type="molecule type" value="Genomic_DNA"/>
</dbReference>
<sequence>MGLRKTFLAFVYISCLVIFSCCQESTSSPLLVEADSLLAISPEKALQKLKQIDISKLHSNYEKAYYSLLLVQATDKNYLSLLPCDSLINVCTEYFYSGLNKGKSYLYKGRLLVEMGMEREAIDFFYKALPELKNGKSEIRIRGMIYEDLGRVYYSQSLYNEALDKFNLACNDYMSINDKKAIVNALGFISRVYAIQNKNKDEIRVMTQAIKLAFETKDSLVISNTCNNYSMTYESLNKIDSALQYAFLALSYRPFNVKKSPIYLSIGNLKLLNSEIDSARYYLNKSFEDGTVKDHALTHGYLSDLEKGQGNFQEAFEHLTVFSEVIDSLYMVDKSSQIEQMGYKYEIEAKVASHKASMRLTIIAIVFVSIIIVLMLLLVLQRLNKKKTIAKLLYKQRSEKMLMEIANLQTRIDQNNLQIQCLEKEQLDWDFKIEEKMREVQELAKQKNKLRNALFQQTSSYTKIQKLSKQDRSDNKSIKVLTQAEQIELRKTIFQIYEESVAELQEKFPKLTEDDLLYSCLDQTGLDTFAIALCFGNASKQIVNQRRYRLKAKMIIEE</sequence>
<dbReference type="OrthoDB" id="1027161at2"/>
<evidence type="ECO:0000313" key="4">
    <source>
        <dbReference type="Proteomes" id="UP000027601"/>
    </source>
</evidence>
<name>A0A069D519_9BACE</name>
<feature type="coiled-coil region" evidence="1">
    <location>
        <begin position="405"/>
        <end position="453"/>
    </location>
</feature>
<dbReference type="SUPFAM" id="SSF48452">
    <property type="entry name" value="TPR-like"/>
    <property type="match status" value="1"/>
</dbReference>
<keyword evidence="1" id="KW-0175">Coiled coil</keyword>
<dbReference type="InterPro" id="IPR011990">
    <property type="entry name" value="TPR-like_helical_dom_sf"/>
</dbReference>
<keyword evidence="2" id="KW-1133">Transmembrane helix</keyword>
<comment type="caution">
    <text evidence="3">The sequence shown here is derived from an EMBL/GenBank/DDBJ whole genome shotgun (WGS) entry which is preliminary data.</text>
</comment>
<dbReference type="AlphaFoldDB" id="A0A069D519"/>
<feature type="transmembrane region" description="Helical" evidence="2">
    <location>
        <begin position="360"/>
        <end position="380"/>
    </location>
</feature>
<dbReference type="eggNOG" id="COG3063">
    <property type="taxonomic scope" value="Bacteria"/>
</dbReference>
<accession>A0A069D519</accession>
<reference evidence="3 4" key="1">
    <citation type="journal article" date="2015" name="Microbes Environ.">
        <title>Distribution and evolution of nitrogen fixation genes in the phylum bacteroidetes.</title>
        <authorList>
            <person name="Inoue J."/>
            <person name="Oshima K."/>
            <person name="Suda W."/>
            <person name="Sakamoto M."/>
            <person name="Iino T."/>
            <person name="Noda S."/>
            <person name="Hongoh Y."/>
            <person name="Hattori M."/>
            <person name="Ohkuma M."/>
        </authorList>
    </citation>
    <scope>NUCLEOTIDE SEQUENCE [LARGE SCALE GENOMIC DNA]</scope>
    <source>
        <strain evidence="3 4">JCM 15093</strain>
    </source>
</reference>
<keyword evidence="2" id="KW-0472">Membrane</keyword>
<dbReference type="PROSITE" id="PS51257">
    <property type="entry name" value="PROKAR_LIPOPROTEIN"/>
    <property type="match status" value="1"/>
</dbReference>
<keyword evidence="2" id="KW-0812">Transmembrane</keyword>
<dbReference type="RefSeq" id="WP_024995481.1">
    <property type="nucleotide sequence ID" value="NZ_ATZI01000001.1"/>
</dbReference>
<dbReference type="Gene3D" id="1.25.40.10">
    <property type="entry name" value="Tetratricopeptide repeat domain"/>
    <property type="match status" value="2"/>
</dbReference>
<gene>
    <name evidence="3" type="ORF">JCM15093_355</name>
</gene>